<evidence type="ECO:0000256" key="3">
    <source>
        <dbReference type="PIRSR" id="PIRSR000103-1"/>
    </source>
</evidence>
<dbReference type="AlphaFoldDB" id="A0A6P6S3A8"/>
<dbReference type="GO" id="GO:0051287">
    <property type="term" value="F:NAD binding"/>
    <property type="evidence" value="ECO:0007669"/>
    <property type="project" value="InterPro"/>
</dbReference>
<dbReference type="Pfam" id="PF14833">
    <property type="entry name" value="NAD_binding_11"/>
    <property type="match status" value="1"/>
</dbReference>
<feature type="domain" description="6-phosphogluconate dehydrogenase NADP-binding" evidence="4">
    <location>
        <begin position="12"/>
        <end position="171"/>
    </location>
</feature>
<keyword evidence="1" id="KW-0560">Oxidoreductase</keyword>
<evidence type="ECO:0000313" key="7">
    <source>
        <dbReference type="RefSeq" id="XP_026194309.1"/>
    </source>
</evidence>
<feature type="active site" evidence="3">
    <location>
        <position position="180"/>
    </location>
</feature>
<evidence type="ECO:0000313" key="6">
    <source>
        <dbReference type="Proteomes" id="UP000515125"/>
    </source>
</evidence>
<dbReference type="Pfam" id="PF03446">
    <property type="entry name" value="NAD_binding_2"/>
    <property type="match status" value="1"/>
</dbReference>
<dbReference type="InterPro" id="IPR015815">
    <property type="entry name" value="HIBADH-related"/>
</dbReference>
<dbReference type="SUPFAM" id="SSF48179">
    <property type="entry name" value="6-phosphogluconate dehydrogenase C-terminal domain-like"/>
    <property type="match status" value="1"/>
</dbReference>
<dbReference type="GO" id="GO:0016491">
    <property type="term" value="F:oxidoreductase activity"/>
    <property type="evidence" value="ECO:0007669"/>
    <property type="project" value="UniProtKB-KW"/>
</dbReference>
<accession>A0A6P6S3A8</accession>
<dbReference type="PANTHER" id="PTHR43060:SF15">
    <property type="entry name" value="3-HYDROXYISOBUTYRATE DEHYDROGENASE-LIKE 1, MITOCHONDRIAL-RELATED"/>
    <property type="match status" value="1"/>
</dbReference>
<dbReference type="Gene3D" id="3.40.50.720">
    <property type="entry name" value="NAD(P)-binding Rossmann-like Domain"/>
    <property type="match status" value="1"/>
</dbReference>
<dbReference type="GO" id="GO:0050661">
    <property type="term" value="F:NADP binding"/>
    <property type="evidence" value="ECO:0007669"/>
    <property type="project" value="InterPro"/>
</dbReference>
<evidence type="ECO:0000259" key="4">
    <source>
        <dbReference type="Pfam" id="PF03446"/>
    </source>
</evidence>
<dbReference type="SUPFAM" id="SSF51735">
    <property type="entry name" value="NAD(P)-binding Rossmann-fold domains"/>
    <property type="match status" value="1"/>
</dbReference>
<dbReference type="InterPro" id="IPR008927">
    <property type="entry name" value="6-PGluconate_DH-like_C_sf"/>
</dbReference>
<proteinExistence type="predicted"/>
<evidence type="ECO:0000256" key="2">
    <source>
        <dbReference type="ARBA" id="ARBA00023027"/>
    </source>
</evidence>
<dbReference type="PANTHER" id="PTHR43060">
    <property type="entry name" value="3-HYDROXYISOBUTYRATE DEHYDROGENASE-LIKE 1, MITOCHONDRIAL-RELATED"/>
    <property type="match status" value="1"/>
</dbReference>
<dbReference type="InterPro" id="IPR036291">
    <property type="entry name" value="NAD(P)-bd_dom_sf"/>
</dbReference>
<dbReference type="InterPro" id="IPR029154">
    <property type="entry name" value="HIBADH-like_NADP-bd"/>
</dbReference>
<gene>
    <name evidence="7" type="primary">LOC34624016</name>
</gene>
<dbReference type="GeneID" id="34624016"/>
<evidence type="ECO:0000259" key="5">
    <source>
        <dbReference type="Pfam" id="PF14833"/>
    </source>
</evidence>
<dbReference type="RefSeq" id="XP_026194309.1">
    <property type="nucleotide sequence ID" value="XM_026338524.1"/>
</dbReference>
<evidence type="ECO:0000256" key="1">
    <source>
        <dbReference type="ARBA" id="ARBA00023002"/>
    </source>
</evidence>
<protein>
    <submittedName>
        <fullName evidence="7">Probable 3-hydroxyisobutyrate dehydrogenase-like 1, mitochondrial</fullName>
    </submittedName>
</protein>
<sequence>MACIEATPGKARIGWIGTGVMGVRMCENLLKKGFTLSVHTRTPSKAVPLQQLGASVVSTAQEVAERSDILCLMVGTPADVKKVLFGPQGAAIGLRSGCCLIDFTTSDPALAEEVYVHLKSKGVHALDAPVSGGDIGARDGTLTVMAGGDPEALEAVRPLFNALAKTVMHAGPAGSGQKTKLANQITLCTNLVGLAEGLLYAERAGLDLEKTLAVLMGGAATSWSVETYGPRVLAGNFNPGFAVAHLLKDLRLALAEAARIKLALPGLSLALQLYEALEAQGGGVLGVHALKLALQSLNSADQRITDVAAQTQ</sequence>
<organism evidence="6 7">
    <name type="scientific">Cyclospora cayetanensis</name>
    <dbReference type="NCBI Taxonomy" id="88456"/>
    <lineage>
        <taxon>Eukaryota</taxon>
        <taxon>Sar</taxon>
        <taxon>Alveolata</taxon>
        <taxon>Apicomplexa</taxon>
        <taxon>Conoidasida</taxon>
        <taxon>Coccidia</taxon>
        <taxon>Eucoccidiorida</taxon>
        <taxon>Eimeriorina</taxon>
        <taxon>Eimeriidae</taxon>
        <taxon>Cyclospora</taxon>
    </lineage>
</organism>
<keyword evidence="6" id="KW-1185">Reference proteome</keyword>
<dbReference type="PIRSF" id="PIRSF000103">
    <property type="entry name" value="HIBADH"/>
    <property type="match status" value="1"/>
</dbReference>
<dbReference type="Proteomes" id="UP000515125">
    <property type="component" value="Unplaced"/>
</dbReference>
<dbReference type="InterPro" id="IPR013328">
    <property type="entry name" value="6PGD_dom2"/>
</dbReference>
<feature type="domain" description="3-hydroxyisobutyrate dehydrogenase-like NAD-binding" evidence="5">
    <location>
        <begin position="174"/>
        <end position="289"/>
    </location>
</feature>
<name>A0A6P6S3A8_9EIME</name>
<dbReference type="OrthoDB" id="435038at2759"/>
<reference evidence="7" key="1">
    <citation type="submission" date="2025-08" db="UniProtKB">
        <authorList>
            <consortium name="RefSeq"/>
        </authorList>
    </citation>
    <scope>IDENTIFICATION</scope>
</reference>
<dbReference type="InterPro" id="IPR006115">
    <property type="entry name" value="6PGDH_NADP-bd"/>
</dbReference>
<keyword evidence="2" id="KW-0520">NAD</keyword>
<dbReference type="Gene3D" id="1.10.1040.10">
    <property type="entry name" value="N-(1-d-carboxylethyl)-l-norvaline Dehydrogenase, domain 2"/>
    <property type="match status" value="1"/>
</dbReference>